<evidence type="ECO:0000256" key="2">
    <source>
        <dbReference type="ARBA" id="ARBA00023008"/>
    </source>
</evidence>
<dbReference type="InterPro" id="IPR052282">
    <property type="entry name" value="Starch-active_LPMO"/>
</dbReference>
<dbReference type="EMBL" id="PGCI01000479">
    <property type="protein sequence ID" value="PLW26179.1"/>
    <property type="molecule type" value="Genomic_DNA"/>
</dbReference>
<evidence type="ECO:0008006" key="7">
    <source>
        <dbReference type="Google" id="ProtNLM"/>
    </source>
</evidence>
<keyword evidence="5" id="KW-1185">Reference proteome</keyword>
<evidence type="ECO:0000256" key="1">
    <source>
        <dbReference type="ARBA" id="ARBA00001973"/>
    </source>
</evidence>
<dbReference type="AlphaFoldDB" id="A0A2N5SLQ0"/>
<gene>
    <name evidence="3" type="ORF">PCANC_16989</name>
    <name evidence="4" type="ORF">PCASD_19860</name>
</gene>
<keyword evidence="2" id="KW-0186">Copper</keyword>
<dbReference type="PANTHER" id="PTHR36575">
    <property type="entry name" value="BINDING PROTEIN, PUTATIVE (AFU_ORTHOLOGUE AFUA_1G14430)-RELATED"/>
    <property type="match status" value="1"/>
</dbReference>
<evidence type="ECO:0000313" key="3">
    <source>
        <dbReference type="EMBL" id="PLW14176.1"/>
    </source>
</evidence>
<sequence length="163" mass="18366">MKLGKLFTDQCGEQAASIISRAPFISQEIWKQRSPRDRQCRQRVCQGLFVEDQDLSNVPRFKPGQQIPVTIQVQIPHGGKAQLVLMDVNAQQPFQSQGEIVVLQDLGANFGNPRQPRVQTFSVQVPPDLSPACDQPGKCAISFRWQVRRTEKYDICSLMTIGE</sequence>
<dbReference type="Proteomes" id="UP000235392">
    <property type="component" value="Unassembled WGS sequence"/>
</dbReference>
<evidence type="ECO:0000313" key="4">
    <source>
        <dbReference type="EMBL" id="PLW26179.1"/>
    </source>
</evidence>
<name>A0A2N5SLQ0_9BASI</name>
<organism evidence="3 5">
    <name type="scientific">Puccinia coronata f. sp. avenae</name>
    <dbReference type="NCBI Taxonomy" id="200324"/>
    <lineage>
        <taxon>Eukaryota</taxon>
        <taxon>Fungi</taxon>
        <taxon>Dikarya</taxon>
        <taxon>Basidiomycota</taxon>
        <taxon>Pucciniomycotina</taxon>
        <taxon>Pucciniomycetes</taxon>
        <taxon>Pucciniales</taxon>
        <taxon>Pucciniaceae</taxon>
        <taxon>Puccinia</taxon>
    </lineage>
</organism>
<dbReference type="Proteomes" id="UP000235388">
    <property type="component" value="Unassembled WGS sequence"/>
</dbReference>
<comment type="caution">
    <text evidence="3">The sequence shown here is derived from an EMBL/GenBank/DDBJ whole genome shotgun (WGS) entry which is preliminary data.</text>
</comment>
<evidence type="ECO:0000313" key="6">
    <source>
        <dbReference type="Proteomes" id="UP000235392"/>
    </source>
</evidence>
<dbReference type="OrthoDB" id="120613at2759"/>
<accession>A0A2N5SLQ0</accession>
<protein>
    <recommendedName>
        <fullName evidence="7">Chitin-binding type-4 domain-containing protein</fullName>
    </recommendedName>
</protein>
<reference evidence="5 6" key="1">
    <citation type="submission" date="2017-11" db="EMBL/GenBank/DDBJ databases">
        <title>De novo assembly and phasing of dikaryotic genomes from two isolates of Puccinia coronata f. sp. avenae, the causal agent of oat crown rust.</title>
        <authorList>
            <person name="Miller M.E."/>
            <person name="Zhang Y."/>
            <person name="Omidvar V."/>
            <person name="Sperschneider J."/>
            <person name="Schwessinger B."/>
            <person name="Raley C."/>
            <person name="Palmer J.M."/>
            <person name="Garnica D."/>
            <person name="Upadhyaya N."/>
            <person name="Rathjen J."/>
            <person name="Taylor J.M."/>
            <person name="Park R.F."/>
            <person name="Dodds P.N."/>
            <person name="Hirsch C.D."/>
            <person name="Kianian S.F."/>
            <person name="Figueroa M."/>
        </authorList>
    </citation>
    <scope>NUCLEOTIDE SEQUENCE [LARGE SCALE GENOMIC DNA]</scope>
    <source>
        <strain evidence="3">12NC29</strain>
        <strain evidence="4">12SD80</strain>
    </source>
</reference>
<evidence type="ECO:0000313" key="5">
    <source>
        <dbReference type="Proteomes" id="UP000235388"/>
    </source>
</evidence>
<dbReference type="PANTHER" id="PTHR36575:SF2">
    <property type="entry name" value="CHITIN-BINDING TYPE-4 DOMAIN-CONTAINING PROTEIN-RELATED"/>
    <property type="match status" value="1"/>
</dbReference>
<dbReference type="EMBL" id="PGCJ01000928">
    <property type="protein sequence ID" value="PLW14176.1"/>
    <property type="molecule type" value="Genomic_DNA"/>
</dbReference>
<comment type="cofactor">
    <cofactor evidence="1">
        <name>Cu(2+)</name>
        <dbReference type="ChEBI" id="CHEBI:29036"/>
    </cofactor>
</comment>
<proteinExistence type="predicted"/>